<proteinExistence type="inferred from homology"/>
<keyword evidence="8 9" id="KW-0119">Carbohydrate metabolism</keyword>
<dbReference type="CDD" id="cd01174">
    <property type="entry name" value="ribokinase"/>
    <property type="match status" value="1"/>
</dbReference>
<comment type="cofactor">
    <cofactor evidence="9">
        <name>Mg(2+)</name>
        <dbReference type="ChEBI" id="CHEBI:18420"/>
    </cofactor>
    <text evidence="9">Requires a divalent cation, most likely magnesium in vivo, as an electrophilic catalyst to aid phosphoryl group transfer. It is the chelate of the metal and the nucleotide that is the actual substrate.</text>
</comment>
<accession>A0LSI7</accession>
<evidence type="ECO:0000256" key="8">
    <source>
        <dbReference type="ARBA" id="ARBA00023277"/>
    </source>
</evidence>
<dbReference type="HAMAP" id="MF_01987">
    <property type="entry name" value="Ribokinase"/>
    <property type="match status" value="1"/>
</dbReference>
<dbReference type="GO" id="GO:0005829">
    <property type="term" value="C:cytosol"/>
    <property type="evidence" value="ECO:0007669"/>
    <property type="project" value="TreeGrafter"/>
</dbReference>
<dbReference type="AlphaFoldDB" id="A0LSI7"/>
<evidence type="ECO:0000256" key="9">
    <source>
        <dbReference type="HAMAP-Rule" id="MF_01987"/>
    </source>
</evidence>
<dbReference type="PANTHER" id="PTHR10584">
    <property type="entry name" value="SUGAR KINASE"/>
    <property type="match status" value="1"/>
</dbReference>
<dbReference type="Pfam" id="PF00294">
    <property type="entry name" value="PfkB"/>
    <property type="match status" value="1"/>
</dbReference>
<feature type="binding site" evidence="9">
    <location>
        <begin position="16"/>
        <end position="18"/>
    </location>
    <ligand>
        <name>substrate</name>
    </ligand>
</feature>
<comment type="subcellular location">
    <subcellularLocation>
        <location evidence="9">Cytoplasm</location>
    </subcellularLocation>
</comment>
<keyword evidence="2 9" id="KW-0479">Metal-binding</keyword>
<evidence type="ECO:0000256" key="2">
    <source>
        <dbReference type="ARBA" id="ARBA00022723"/>
    </source>
</evidence>
<dbReference type="GO" id="GO:0019303">
    <property type="term" value="P:D-ribose catabolic process"/>
    <property type="evidence" value="ECO:0007669"/>
    <property type="project" value="UniProtKB-UniRule"/>
</dbReference>
<feature type="binding site" evidence="9">
    <location>
        <position position="248"/>
    </location>
    <ligand>
        <name>K(+)</name>
        <dbReference type="ChEBI" id="CHEBI:29103"/>
    </ligand>
</feature>
<dbReference type="PRINTS" id="PR00990">
    <property type="entry name" value="RIBOKINASE"/>
</dbReference>
<evidence type="ECO:0000256" key="5">
    <source>
        <dbReference type="ARBA" id="ARBA00022840"/>
    </source>
</evidence>
<dbReference type="InterPro" id="IPR011611">
    <property type="entry name" value="PfkB_dom"/>
</dbReference>
<dbReference type="Proteomes" id="UP000008221">
    <property type="component" value="Chromosome"/>
</dbReference>
<comment type="pathway">
    <text evidence="9">Carbohydrate metabolism; D-ribose degradation; D-ribose 5-phosphate from beta-D-ribopyranose: step 2/2.</text>
</comment>
<evidence type="ECO:0000256" key="6">
    <source>
        <dbReference type="ARBA" id="ARBA00022842"/>
    </source>
</evidence>
<comment type="similarity">
    <text evidence="9">Belongs to the carbohydrate kinase PfkB family. Ribokinase subfamily.</text>
</comment>
<feature type="binding site" evidence="9">
    <location>
        <position position="147"/>
    </location>
    <ligand>
        <name>substrate</name>
    </ligand>
</feature>
<keyword evidence="5 9" id="KW-0067">ATP-binding</keyword>
<dbReference type="UniPathway" id="UPA00916">
    <property type="reaction ID" value="UER00889"/>
</dbReference>
<gene>
    <name evidence="9" type="primary">rbsK</name>
    <name evidence="11" type="ordered locus">Acel_0624</name>
</gene>
<feature type="binding site" evidence="9">
    <location>
        <begin position="222"/>
        <end position="227"/>
    </location>
    <ligand>
        <name>ATP</name>
        <dbReference type="ChEBI" id="CHEBI:30616"/>
    </ligand>
</feature>
<dbReference type="InterPro" id="IPR029056">
    <property type="entry name" value="Ribokinase-like"/>
</dbReference>
<evidence type="ECO:0000313" key="11">
    <source>
        <dbReference type="EMBL" id="ABK52397.1"/>
    </source>
</evidence>
<comment type="caution">
    <text evidence="9">Lacks conserved residue(s) required for the propagation of feature annotation.</text>
</comment>
<feature type="binding site" evidence="9">
    <location>
        <position position="284"/>
    </location>
    <ligand>
        <name>K(+)</name>
        <dbReference type="ChEBI" id="CHEBI:29103"/>
    </ligand>
</feature>
<comment type="function">
    <text evidence="9">Catalyzes the phosphorylation of ribose at O-5 in a reaction requiring ATP and magnesium. The resulting D-ribose-5-phosphate can then be used either for sythesis of nucleotides, histidine, and tryptophan, or as a component of the pentose phosphate pathway.</text>
</comment>
<dbReference type="OrthoDB" id="9775849at2"/>
<evidence type="ECO:0000256" key="7">
    <source>
        <dbReference type="ARBA" id="ARBA00022958"/>
    </source>
</evidence>
<evidence type="ECO:0000256" key="4">
    <source>
        <dbReference type="ARBA" id="ARBA00022777"/>
    </source>
</evidence>
<feature type="binding site" evidence="9">
    <location>
        <position position="191"/>
    </location>
    <ligand>
        <name>ATP</name>
        <dbReference type="ChEBI" id="CHEBI:30616"/>
    </ligand>
</feature>
<evidence type="ECO:0000259" key="10">
    <source>
        <dbReference type="Pfam" id="PF00294"/>
    </source>
</evidence>
<feature type="binding site" evidence="9">
    <location>
        <position position="289"/>
    </location>
    <ligand>
        <name>K(+)</name>
        <dbReference type="ChEBI" id="CHEBI:29103"/>
    </ligand>
</feature>
<dbReference type="RefSeq" id="WP_011719460.1">
    <property type="nucleotide sequence ID" value="NC_008578.1"/>
</dbReference>
<feature type="binding site" evidence="9">
    <location>
        <position position="254"/>
    </location>
    <ligand>
        <name>substrate</name>
    </ligand>
</feature>
<keyword evidence="12" id="KW-1185">Reference proteome</keyword>
<reference evidence="11 12" key="1">
    <citation type="journal article" date="2009" name="Genome Res.">
        <title>Complete genome of the cellulolytic thermophile Acidothermus cellulolyticus 11B provides insights into its ecophysiological and evolutionary adaptations.</title>
        <authorList>
            <person name="Barabote R.D."/>
            <person name="Xie G."/>
            <person name="Leu D.H."/>
            <person name="Normand P."/>
            <person name="Necsulea A."/>
            <person name="Daubin V."/>
            <person name="Medigue C."/>
            <person name="Adney W.S."/>
            <person name="Xu X.C."/>
            <person name="Lapidus A."/>
            <person name="Parales R.E."/>
            <person name="Detter C."/>
            <person name="Pujic P."/>
            <person name="Bruce D."/>
            <person name="Lavire C."/>
            <person name="Challacombe J.F."/>
            <person name="Brettin T.S."/>
            <person name="Berry A.M."/>
        </authorList>
    </citation>
    <scope>NUCLEOTIDE SEQUENCE [LARGE SCALE GENOMIC DNA]</scope>
    <source>
        <strain evidence="12">ATCC 43068 / DSM 8971 / 11B</strain>
    </source>
</reference>
<dbReference type="STRING" id="351607.Acel_0624"/>
<evidence type="ECO:0000256" key="3">
    <source>
        <dbReference type="ARBA" id="ARBA00022741"/>
    </source>
</evidence>
<comment type="catalytic activity">
    <reaction evidence="9">
        <text>D-ribose + ATP = D-ribose 5-phosphate + ADP + H(+)</text>
        <dbReference type="Rhea" id="RHEA:13697"/>
        <dbReference type="ChEBI" id="CHEBI:15378"/>
        <dbReference type="ChEBI" id="CHEBI:30616"/>
        <dbReference type="ChEBI" id="CHEBI:47013"/>
        <dbReference type="ChEBI" id="CHEBI:78346"/>
        <dbReference type="ChEBI" id="CHEBI:456216"/>
        <dbReference type="EC" id="2.7.1.15"/>
    </reaction>
</comment>
<keyword evidence="6 9" id="KW-0460">Magnesium</keyword>
<feature type="active site" description="Proton acceptor" evidence="9">
    <location>
        <position position="254"/>
    </location>
</feature>
<dbReference type="InParanoid" id="A0LSI7"/>
<dbReference type="KEGG" id="ace:Acel_0624"/>
<dbReference type="InterPro" id="IPR002139">
    <property type="entry name" value="Ribo/fructo_kinase"/>
</dbReference>
<keyword evidence="4 9" id="KW-0418">Kinase</keyword>
<dbReference type="GO" id="GO:0005524">
    <property type="term" value="F:ATP binding"/>
    <property type="evidence" value="ECO:0007669"/>
    <property type="project" value="UniProtKB-UniRule"/>
</dbReference>
<dbReference type="FunCoup" id="A0LSI7">
    <property type="interactions" value="287"/>
</dbReference>
<dbReference type="Gene3D" id="3.40.1190.20">
    <property type="match status" value="1"/>
</dbReference>
<dbReference type="GO" id="GO:0004747">
    <property type="term" value="F:ribokinase activity"/>
    <property type="evidence" value="ECO:0007669"/>
    <property type="project" value="UniProtKB-UniRule"/>
</dbReference>
<feature type="domain" description="Carbohydrate kinase PfkB" evidence="10">
    <location>
        <begin position="8"/>
        <end position="292"/>
    </location>
</feature>
<dbReference type="InterPro" id="IPR011877">
    <property type="entry name" value="Ribokinase"/>
</dbReference>
<keyword evidence="3 9" id="KW-0547">Nucleotide-binding</keyword>
<feature type="binding site" evidence="9">
    <location>
        <begin position="253"/>
        <end position="254"/>
    </location>
    <ligand>
        <name>ATP</name>
        <dbReference type="ChEBI" id="CHEBI:30616"/>
    </ligand>
</feature>
<comment type="activity regulation">
    <text evidence="9">Activated by a monovalent cation that binds near, but not in, the active site. The most likely occupant of the site in vivo is potassium. Ion binding induces a conformational change that may alter substrate affinity.</text>
</comment>
<keyword evidence="9" id="KW-0963">Cytoplasm</keyword>
<name>A0LSI7_ACIC1</name>
<feature type="binding site" evidence="9">
    <location>
        <begin position="44"/>
        <end position="48"/>
    </location>
    <ligand>
        <name>substrate</name>
    </ligand>
</feature>
<dbReference type="EC" id="2.7.1.15" evidence="9"/>
<dbReference type="EMBL" id="CP000481">
    <property type="protein sequence ID" value="ABK52397.1"/>
    <property type="molecule type" value="Genomic_DNA"/>
</dbReference>
<keyword evidence="1 9" id="KW-0808">Transferase</keyword>
<dbReference type="GO" id="GO:0046872">
    <property type="term" value="F:metal ion binding"/>
    <property type="evidence" value="ECO:0007669"/>
    <property type="project" value="UniProtKB-KW"/>
</dbReference>
<comment type="subunit">
    <text evidence="9">Homodimer.</text>
</comment>
<sequence length="313" mass="31960">MGAPVAGRVIVVGSINRDIVARVGRLPSPGETVPGWDLEFLPGGKGANQAVAAARAGGRVCFVGAVGADEAGVQNVTMLRAEGIDTREIRVVDGVPSGTAVIFVADTGENEIVIIGGANTHVTGAAVREALQRINVTHQDVILTNFEIPDDAVDAAVEYGGAARCRLIVNPAPARPLTTALWNGRAILTPNRVESLVLTGLDDVHAAARSLTEQTRAPVVVTLGSDGALLADIDGDTHIAARQVPVVDTTGAGDVFVGVLAAEVAADVPLRSAVRRAVVAASLSVSRPGARAAPSLAELDAAMTAGEPDTPRR</sequence>
<evidence type="ECO:0000256" key="1">
    <source>
        <dbReference type="ARBA" id="ARBA00022679"/>
    </source>
</evidence>
<evidence type="ECO:0000313" key="12">
    <source>
        <dbReference type="Proteomes" id="UP000008221"/>
    </source>
</evidence>
<feature type="binding site" evidence="9">
    <location>
        <position position="287"/>
    </location>
    <ligand>
        <name>K(+)</name>
        <dbReference type="ChEBI" id="CHEBI:29103"/>
    </ligand>
</feature>
<dbReference type="SUPFAM" id="SSF53613">
    <property type="entry name" value="Ribokinase-like"/>
    <property type="match status" value="1"/>
</dbReference>
<keyword evidence="7 9" id="KW-0630">Potassium</keyword>
<protein>
    <recommendedName>
        <fullName evidence="9">Ribokinase</fullName>
        <shortName evidence="9">RK</shortName>
        <ecNumber evidence="9">2.7.1.15</ecNumber>
    </recommendedName>
</protein>
<dbReference type="eggNOG" id="COG0524">
    <property type="taxonomic scope" value="Bacteria"/>
</dbReference>
<feature type="binding site" evidence="9">
    <location>
        <position position="250"/>
    </location>
    <ligand>
        <name>K(+)</name>
        <dbReference type="ChEBI" id="CHEBI:29103"/>
    </ligand>
</feature>
<dbReference type="PANTHER" id="PTHR10584:SF166">
    <property type="entry name" value="RIBOKINASE"/>
    <property type="match status" value="1"/>
</dbReference>
<dbReference type="HOGENOM" id="CLU_027634_2_0_11"/>
<organism evidence="11 12">
    <name type="scientific">Acidothermus cellulolyticus (strain ATCC 43068 / DSM 8971 / 11B)</name>
    <dbReference type="NCBI Taxonomy" id="351607"/>
    <lineage>
        <taxon>Bacteria</taxon>
        <taxon>Bacillati</taxon>
        <taxon>Actinomycetota</taxon>
        <taxon>Actinomycetes</taxon>
        <taxon>Acidothermales</taxon>
        <taxon>Acidothermaceae</taxon>
        <taxon>Acidothermus</taxon>
    </lineage>
</organism>